<feature type="domain" description="HTH tetR-type" evidence="6">
    <location>
        <begin position="10"/>
        <end position="70"/>
    </location>
</feature>
<dbReference type="InterPro" id="IPR023772">
    <property type="entry name" value="DNA-bd_HTH_TetR-type_CS"/>
</dbReference>
<evidence type="ECO:0000259" key="6">
    <source>
        <dbReference type="PROSITE" id="PS50977"/>
    </source>
</evidence>
<dbReference type="EMBL" id="CP016428">
    <property type="protein sequence ID" value="ANV99630.1"/>
    <property type="molecule type" value="Genomic_DNA"/>
</dbReference>
<dbReference type="InterPro" id="IPR039538">
    <property type="entry name" value="BetI_C"/>
</dbReference>
<evidence type="ECO:0000256" key="4">
    <source>
        <dbReference type="ARBA" id="ARBA00023163"/>
    </source>
</evidence>
<evidence type="ECO:0000256" key="1">
    <source>
        <dbReference type="ARBA" id="ARBA00022491"/>
    </source>
</evidence>
<sequence length="211" mass="23024">MRKLDPVKHEEKRQQILQAAARCFVRDGFRGASTSDICAEAKISPGHLYHYFPSKEAIVSAITVFGLAMATEIFSAIAQGPDVVTALLAELERGIFGGDRSKGTFMLDLLAESARNPGIGEILRERHCEIRALLAKLLQEGQERGQVDVDLDPDLAASILISFIDGAKAMTIRDPGLDAANTTEMLKIAISRFLRPPSNKASAKKRQHRGV</sequence>
<dbReference type="PRINTS" id="PR00455">
    <property type="entry name" value="HTHTETR"/>
</dbReference>
<keyword evidence="2" id="KW-0805">Transcription regulation</keyword>
<evidence type="ECO:0000313" key="7">
    <source>
        <dbReference type="EMBL" id="ANV99630.1"/>
    </source>
</evidence>
<name>A0A1B1UA65_9BRAD</name>
<dbReference type="OrthoDB" id="9802802at2"/>
<dbReference type="Proteomes" id="UP000092839">
    <property type="component" value="Chromosome"/>
</dbReference>
<dbReference type="InterPro" id="IPR009057">
    <property type="entry name" value="Homeodomain-like_sf"/>
</dbReference>
<dbReference type="FunFam" id="1.10.10.60:FF:000141">
    <property type="entry name" value="TetR family transcriptional regulator"/>
    <property type="match status" value="1"/>
</dbReference>
<dbReference type="STRING" id="1274631.LMTR13_05005"/>
<dbReference type="PANTHER" id="PTHR30055">
    <property type="entry name" value="HTH-TYPE TRANSCRIPTIONAL REGULATOR RUTR"/>
    <property type="match status" value="1"/>
</dbReference>
<keyword evidence="3 5" id="KW-0238">DNA-binding</keyword>
<evidence type="ECO:0000313" key="8">
    <source>
        <dbReference type="Proteomes" id="UP000092839"/>
    </source>
</evidence>
<dbReference type="PANTHER" id="PTHR30055:SF226">
    <property type="entry name" value="HTH-TYPE TRANSCRIPTIONAL REGULATOR PKSA"/>
    <property type="match status" value="1"/>
</dbReference>
<dbReference type="PROSITE" id="PS01081">
    <property type="entry name" value="HTH_TETR_1"/>
    <property type="match status" value="1"/>
</dbReference>
<keyword evidence="8" id="KW-1185">Reference proteome</keyword>
<organism evidence="7 8">
    <name type="scientific">Bradyrhizobium icense</name>
    <dbReference type="NCBI Taxonomy" id="1274631"/>
    <lineage>
        <taxon>Bacteria</taxon>
        <taxon>Pseudomonadati</taxon>
        <taxon>Pseudomonadota</taxon>
        <taxon>Alphaproteobacteria</taxon>
        <taxon>Hyphomicrobiales</taxon>
        <taxon>Nitrobacteraceae</taxon>
        <taxon>Bradyrhizobium</taxon>
    </lineage>
</organism>
<dbReference type="InterPro" id="IPR001647">
    <property type="entry name" value="HTH_TetR"/>
</dbReference>
<protein>
    <recommendedName>
        <fullName evidence="6">HTH tetR-type domain-containing protein</fullName>
    </recommendedName>
</protein>
<dbReference type="RefSeq" id="WP_065726925.1">
    <property type="nucleotide sequence ID" value="NZ_CP016428.1"/>
</dbReference>
<gene>
    <name evidence="7" type="ORF">LMTR13_05005</name>
</gene>
<dbReference type="GO" id="GO:0003700">
    <property type="term" value="F:DNA-binding transcription factor activity"/>
    <property type="evidence" value="ECO:0007669"/>
    <property type="project" value="TreeGrafter"/>
</dbReference>
<feature type="DNA-binding region" description="H-T-H motif" evidence="5">
    <location>
        <begin position="33"/>
        <end position="52"/>
    </location>
</feature>
<reference evidence="7 8" key="1">
    <citation type="submission" date="2016-07" db="EMBL/GenBank/DDBJ databases">
        <title>Complete genome sequence of Bradyrhizobium icense LMTR 13T, a potential inoculant strain isolated from lima bean (Phaseolus lunatus) in Peru.</title>
        <authorList>
            <person name="Ormeno-Orrillo E."/>
            <person name="Duran D."/>
            <person name="Rogel M.A."/>
            <person name="Rey L."/>
            <person name="Imperial J."/>
            <person name="Ruiz-Argueso T."/>
            <person name="Martinez-Romero E."/>
        </authorList>
    </citation>
    <scope>NUCLEOTIDE SEQUENCE [LARGE SCALE GENOMIC DNA]</scope>
    <source>
        <strain evidence="7 8">LMTR 13</strain>
    </source>
</reference>
<keyword evidence="4" id="KW-0804">Transcription</keyword>
<dbReference type="Pfam" id="PF13977">
    <property type="entry name" value="TetR_C_6"/>
    <property type="match status" value="1"/>
</dbReference>
<dbReference type="SUPFAM" id="SSF46689">
    <property type="entry name" value="Homeodomain-like"/>
    <property type="match status" value="1"/>
</dbReference>
<dbReference type="GO" id="GO:0000976">
    <property type="term" value="F:transcription cis-regulatory region binding"/>
    <property type="evidence" value="ECO:0007669"/>
    <property type="project" value="TreeGrafter"/>
</dbReference>
<dbReference type="Gene3D" id="1.10.357.10">
    <property type="entry name" value="Tetracycline Repressor, domain 2"/>
    <property type="match status" value="1"/>
</dbReference>
<dbReference type="InterPro" id="IPR036271">
    <property type="entry name" value="Tet_transcr_reg_TetR-rel_C_sf"/>
</dbReference>
<evidence type="ECO:0000256" key="2">
    <source>
        <dbReference type="ARBA" id="ARBA00023015"/>
    </source>
</evidence>
<accession>A0A1B1UA65</accession>
<evidence type="ECO:0000256" key="3">
    <source>
        <dbReference type="ARBA" id="ARBA00023125"/>
    </source>
</evidence>
<dbReference type="SUPFAM" id="SSF48498">
    <property type="entry name" value="Tetracyclin repressor-like, C-terminal domain"/>
    <property type="match status" value="1"/>
</dbReference>
<proteinExistence type="predicted"/>
<evidence type="ECO:0000256" key="5">
    <source>
        <dbReference type="PROSITE-ProRule" id="PRU00335"/>
    </source>
</evidence>
<dbReference type="AlphaFoldDB" id="A0A1B1UA65"/>
<dbReference type="KEGG" id="bic:LMTR13_05005"/>
<dbReference type="Pfam" id="PF00440">
    <property type="entry name" value="TetR_N"/>
    <property type="match status" value="1"/>
</dbReference>
<keyword evidence="1" id="KW-0678">Repressor</keyword>
<dbReference type="InterPro" id="IPR050109">
    <property type="entry name" value="HTH-type_TetR-like_transc_reg"/>
</dbReference>
<dbReference type="PROSITE" id="PS50977">
    <property type="entry name" value="HTH_TETR_2"/>
    <property type="match status" value="1"/>
</dbReference>